<dbReference type="EMBL" id="MU275862">
    <property type="protein sequence ID" value="KAI0050364.1"/>
    <property type="molecule type" value="Genomic_DNA"/>
</dbReference>
<comment type="caution">
    <text evidence="1">The sequence shown here is derived from an EMBL/GenBank/DDBJ whole genome shotgun (WGS) entry which is preliminary data.</text>
</comment>
<reference evidence="1" key="2">
    <citation type="journal article" date="2022" name="New Phytol.">
        <title>Evolutionary transition to the ectomycorrhizal habit in the genomes of a hyperdiverse lineage of mushroom-forming fungi.</title>
        <authorList>
            <person name="Looney B."/>
            <person name="Miyauchi S."/>
            <person name="Morin E."/>
            <person name="Drula E."/>
            <person name="Courty P.E."/>
            <person name="Kohler A."/>
            <person name="Kuo A."/>
            <person name="LaButti K."/>
            <person name="Pangilinan J."/>
            <person name="Lipzen A."/>
            <person name="Riley R."/>
            <person name="Andreopoulos W."/>
            <person name="He G."/>
            <person name="Johnson J."/>
            <person name="Nolan M."/>
            <person name="Tritt A."/>
            <person name="Barry K.W."/>
            <person name="Grigoriev I.V."/>
            <person name="Nagy L.G."/>
            <person name="Hibbett D."/>
            <person name="Henrissat B."/>
            <person name="Matheny P.B."/>
            <person name="Labbe J."/>
            <person name="Martin F.M."/>
        </authorList>
    </citation>
    <scope>NUCLEOTIDE SEQUENCE</scope>
    <source>
        <strain evidence="1">FP105234-sp</strain>
    </source>
</reference>
<organism evidence="1 2">
    <name type="scientific">Auriscalpium vulgare</name>
    <dbReference type="NCBI Taxonomy" id="40419"/>
    <lineage>
        <taxon>Eukaryota</taxon>
        <taxon>Fungi</taxon>
        <taxon>Dikarya</taxon>
        <taxon>Basidiomycota</taxon>
        <taxon>Agaricomycotina</taxon>
        <taxon>Agaricomycetes</taxon>
        <taxon>Russulales</taxon>
        <taxon>Auriscalpiaceae</taxon>
        <taxon>Auriscalpium</taxon>
    </lineage>
</organism>
<proteinExistence type="predicted"/>
<dbReference type="Proteomes" id="UP000814033">
    <property type="component" value="Unassembled WGS sequence"/>
</dbReference>
<gene>
    <name evidence="1" type="ORF">FA95DRAFT_1467881</name>
</gene>
<feature type="non-terminal residue" evidence="1">
    <location>
        <position position="88"/>
    </location>
</feature>
<accession>A0ACB8S1E8</accession>
<name>A0ACB8S1E8_9AGAM</name>
<keyword evidence="2" id="KW-1185">Reference proteome</keyword>
<sequence length="88" mass="10331">ISRLPPEILGLVFSFEAEMDPPRCYEDAKPNLGWINVTHVCRRWRYIATDHSSLWARIEFTLGERWVEEMFRRARTSPLIIELDSAAP</sequence>
<reference evidence="1" key="1">
    <citation type="submission" date="2021-02" db="EMBL/GenBank/DDBJ databases">
        <authorList>
            <consortium name="DOE Joint Genome Institute"/>
            <person name="Ahrendt S."/>
            <person name="Looney B.P."/>
            <person name="Miyauchi S."/>
            <person name="Morin E."/>
            <person name="Drula E."/>
            <person name="Courty P.E."/>
            <person name="Chicoki N."/>
            <person name="Fauchery L."/>
            <person name="Kohler A."/>
            <person name="Kuo A."/>
            <person name="Labutti K."/>
            <person name="Pangilinan J."/>
            <person name="Lipzen A."/>
            <person name="Riley R."/>
            <person name="Andreopoulos W."/>
            <person name="He G."/>
            <person name="Johnson J."/>
            <person name="Barry K.W."/>
            <person name="Grigoriev I.V."/>
            <person name="Nagy L."/>
            <person name="Hibbett D."/>
            <person name="Henrissat B."/>
            <person name="Matheny P.B."/>
            <person name="Labbe J."/>
            <person name="Martin F."/>
        </authorList>
    </citation>
    <scope>NUCLEOTIDE SEQUENCE</scope>
    <source>
        <strain evidence="1">FP105234-sp</strain>
    </source>
</reference>
<protein>
    <submittedName>
        <fullName evidence="1">Uncharacterized protein</fullName>
    </submittedName>
</protein>
<evidence type="ECO:0000313" key="2">
    <source>
        <dbReference type="Proteomes" id="UP000814033"/>
    </source>
</evidence>
<feature type="non-terminal residue" evidence="1">
    <location>
        <position position="1"/>
    </location>
</feature>
<evidence type="ECO:0000313" key="1">
    <source>
        <dbReference type="EMBL" id="KAI0050364.1"/>
    </source>
</evidence>